<dbReference type="Pfam" id="PF11938">
    <property type="entry name" value="DUF3456"/>
    <property type="match status" value="1"/>
</dbReference>
<name>A0A669CHG9_ORENI</name>
<evidence type="ECO:0000313" key="4">
    <source>
        <dbReference type="Proteomes" id="UP000005207"/>
    </source>
</evidence>
<dbReference type="GeneTree" id="ENSGT00940000164642"/>
<protein>
    <submittedName>
        <fullName evidence="3">Canopy FGF signaling regulator 2</fullName>
    </submittedName>
</protein>
<reference evidence="4" key="1">
    <citation type="submission" date="2012-01" db="EMBL/GenBank/DDBJ databases">
        <title>The Genome Sequence of Oreochromis niloticus (Nile Tilapia).</title>
        <authorList>
            <consortium name="Broad Institute Genome Assembly Team"/>
            <consortium name="Broad Institute Sequencing Platform"/>
            <person name="Di Palma F."/>
            <person name="Johnson J."/>
            <person name="Lander E.S."/>
            <person name="Lindblad-Toh K."/>
        </authorList>
    </citation>
    <scope>NUCLEOTIDE SEQUENCE [LARGE SCALE GENOMIC DNA]</scope>
</reference>
<reference evidence="3" key="2">
    <citation type="submission" date="2025-08" db="UniProtKB">
        <authorList>
            <consortium name="Ensembl"/>
        </authorList>
    </citation>
    <scope>IDENTIFICATION</scope>
</reference>
<proteinExistence type="inferred from homology"/>
<evidence type="ECO:0000259" key="2">
    <source>
        <dbReference type="Pfam" id="PF11938"/>
    </source>
</evidence>
<dbReference type="PANTHER" id="PTHR13341:SF6">
    <property type="entry name" value="PROTEIN CANOPY HOMOLOG 2"/>
    <property type="match status" value="1"/>
</dbReference>
<reference evidence="3" key="3">
    <citation type="submission" date="2025-09" db="UniProtKB">
        <authorList>
            <consortium name="Ensembl"/>
        </authorList>
    </citation>
    <scope>IDENTIFICATION</scope>
</reference>
<dbReference type="AlphaFoldDB" id="A0A669CHG9"/>
<keyword evidence="4" id="KW-1185">Reference proteome</keyword>
<dbReference type="InterPro" id="IPR042415">
    <property type="entry name" value="CNPY"/>
</dbReference>
<dbReference type="PANTHER" id="PTHR13341">
    <property type="entry name" value="MIR-INTERACTING SAPOSIN-LIKE PROTEIN"/>
    <property type="match status" value="1"/>
</dbReference>
<comment type="similarity">
    <text evidence="1">Belongs to the canopy family.</text>
</comment>
<gene>
    <name evidence="3" type="primary">cnpy2</name>
</gene>
<dbReference type="InterPro" id="IPR021852">
    <property type="entry name" value="DUF3456"/>
</dbReference>
<dbReference type="InParanoid" id="A0A669CHG9"/>
<evidence type="ECO:0000256" key="1">
    <source>
        <dbReference type="ARBA" id="ARBA00007285"/>
    </source>
</evidence>
<dbReference type="GO" id="GO:0005783">
    <property type="term" value="C:endoplasmic reticulum"/>
    <property type="evidence" value="ECO:0007669"/>
    <property type="project" value="TreeGrafter"/>
</dbReference>
<evidence type="ECO:0000313" key="3">
    <source>
        <dbReference type="Ensembl" id="ENSONIP00000047761.1"/>
    </source>
</evidence>
<organism evidence="3 4">
    <name type="scientific">Oreochromis niloticus</name>
    <name type="common">Nile tilapia</name>
    <name type="synonym">Tilapia nilotica</name>
    <dbReference type="NCBI Taxonomy" id="8128"/>
    <lineage>
        <taxon>Eukaryota</taxon>
        <taxon>Metazoa</taxon>
        <taxon>Chordata</taxon>
        <taxon>Craniata</taxon>
        <taxon>Vertebrata</taxon>
        <taxon>Euteleostomi</taxon>
        <taxon>Actinopterygii</taxon>
        <taxon>Neopterygii</taxon>
        <taxon>Teleostei</taxon>
        <taxon>Neoteleostei</taxon>
        <taxon>Acanthomorphata</taxon>
        <taxon>Ovalentaria</taxon>
        <taxon>Cichlomorphae</taxon>
        <taxon>Cichliformes</taxon>
        <taxon>Cichlidae</taxon>
        <taxon>African cichlids</taxon>
        <taxon>Pseudocrenilabrinae</taxon>
        <taxon>Oreochromini</taxon>
        <taxon>Oreochromis</taxon>
    </lineage>
</organism>
<feature type="domain" description="DUF3456" evidence="2">
    <location>
        <begin position="31"/>
        <end position="175"/>
    </location>
</feature>
<dbReference type="Ensembl" id="ENSONIT00000085481.1">
    <property type="protein sequence ID" value="ENSONIP00000047761.1"/>
    <property type="gene ID" value="ENSONIG00000019249.2"/>
</dbReference>
<sequence>VYLLIKYFGIICMSLSNRCLTSAPTLHLPSSACRALVDEMEWAISQIDPKKMIQTGSFRINPDGSQSIREVPLARSEGNLLEMMESICERMGDYGERTDPSTNRKSYVRIKSRSGEAMDLSDEMHRKTDKGCGLSVYFSFVVQCETIVEQHEDEIIEFFAHETDNVKDKLCSKRTGRLRPNASTCKHFFLF</sequence>
<accession>A0A669CHG9</accession>
<dbReference type="Proteomes" id="UP000005207">
    <property type="component" value="Linkage group LG5"/>
</dbReference>